<accession>L2GN05</accession>
<dbReference type="SUPFAM" id="SSF57850">
    <property type="entry name" value="RING/U-box"/>
    <property type="match status" value="1"/>
</dbReference>
<name>L2GN05_VITCO</name>
<comment type="similarity">
    <text evidence="4 14">Belongs to the BRE1 family.</text>
</comment>
<dbReference type="InParanoid" id="L2GN05"/>
<evidence type="ECO:0000313" key="17">
    <source>
        <dbReference type="EMBL" id="ELA41885.1"/>
    </source>
</evidence>
<dbReference type="SMART" id="SM00184">
    <property type="entry name" value="RING"/>
    <property type="match status" value="1"/>
</dbReference>
<keyword evidence="8 14" id="KW-0833">Ubl conjugation pathway</keyword>
<evidence type="ECO:0000256" key="10">
    <source>
        <dbReference type="ARBA" id="ARBA00022853"/>
    </source>
</evidence>
<evidence type="ECO:0000256" key="3">
    <source>
        <dbReference type="ARBA" id="ARBA00004906"/>
    </source>
</evidence>
<comment type="pathway">
    <text evidence="3 14">Protein modification; protein ubiquitination.</text>
</comment>
<dbReference type="Pfam" id="PF00097">
    <property type="entry name" value="zf-C3HC4"/>
    <property type="match status" value="1"/>
</dbReference>
<dbReference type="GO" id="GO:0008270">
    <property type="term" value="F:zinc ion binding"/>
    <property type="evidence" value="ECO:0007669"/>
    <property type="project" value="UniProtKB-KW"/>
</dbReference>
<evidence type="ECO:0000256" key="14">
    <source>
        <dbReference type="RuleBase" id="RU365038"/>
    </source>
</evidence>
<evidence type="ECO:0000256" key="4">
    <source>
        <dbReference type="ARBA" id="ARBA00005555"/>
    </source>
</evidence>
<dbReference type="FunCoup" id="L2GN05">
    <property type="interactions" value="74"/>
</dbReference>
<dbReference type="CDD" id="cd16499">
    <property type="entry name" value="RING-HC_Bre1-like"/>
    <property type="match status" value="1"/>
</dbReference>
<dbReference type="AlphaFoldDB" id="L2GN05"/>
<keyword evidence="6 14" id="KW-0479">Metal-binding</keyword>
<keyword evidence="10 14" id="KW-0156">Chromatin regulator</keyword>
<dbReference type="GO" id="GO:0005634">
    <property type="term" value="C:nucleus"/>
    <property type="evidence" value="ECO:0007669"/>
    <property type="project" value="UniProtKB-SubCell"/>
</dbReference>
<keyword evidence="9 14" id="KW-0862">Zinc</keyword>
<dbReference type="InterPro" id="IPR018957">
    <property type="entry name" value="Znf_C3HC4_RING-type"/>
</dbReference>
<dbReference type="STRING" id="993615.L2GN05"/>
<dbReference type="OMA" id="IVKCMHV"/>
<dbReference type="PROSITE" id="PS00518">
    <property type="entry name" value="ZF_RING_1"/>
    <property type="match status" value="1"/>
</dbReference>
<dbReference type="PROSITE" id="PS50089">
    <property type="entry name" value="ZF_RING_2"/>
    <property type="match status" value="1"/>
</dbReference>
<keyword evidence="18" id="KW-1185">Reference proteome</keyword>
<dbReference type="Proteomes" id="UP000011082">
    <property type="component" value="Unassembled WGS sequence"/>
</dbReference>
<gene>
    <name evidence="17" type="ORF">VICG_01069</name>
</gene>
<evidence type="ECO:0000256" key="13">
    <source>
        <dbReference type="PROSITE-ProRule" id="PRU00175"/>
    </source>
</evidence>
<feature type="coiled-coil region" evidence="15">
    <location>
        <begin position="199"/>
        <end position="240"/>
    </location>
</feature>
<comment type="catalytic activity">
    <reaction evidence="1 14">
        <text>S-ubiquitinyl-[E2 ubiquitin-conjugating enzyme]-L-cysteine + [acceptor protein]-L-lysine = [E2 ubiquitin-conjugating enzyme]-L-cysteine + N(6)-ubiquitinyl-[acceptor protein]-L-lysine.</text>
        <dbReference type="EC" id="2.3.2.27"/>
    </reaction>
</comment>
<comment type="subcellular location">
    <subcellularLocation>
        <location evidence="2 14">Nucleus</location>
    </subcellularLocation>
</comment>
<keyword evidence="7 13" id="KW-0863">Zinc-finger</keyword>
<evidence type="ECO:0000256" key="6">
    <source>
        <dbReference type="ARBA" id="ARBA00022723"/>
    </source>
</evidence>
<keyword evidence="11 14" id="KW-0175">Coiled coil</keyword>
<keyword evidence="5 14" id="KW-0808">Transferase</keyword>
<evidence type="ECO:0000256" key="2">
    <source>
        <dbReference type="ARBA" id="ARBA00004123"/>
    </source>
</evidence>
<evidence type="ECO:0000256" key="11">
    <source>
        <dbReference type="ARBA" id="ARBA00023054"/>
    </source>
</evidence>
<dbReference type="PANTHER" id="PTHR23163">
    <property type="entry name" value="RING FINGER PROTEIN-RELATED"/>
    <property type="match status" value="1"/>
</dbReference>
<dbReference type="EMBL" id="JH370137">
    <property type="protein sequence ID" value="ELA41885.1"/>
    <property type="molecule type" value="Genomic_DNA"/>
</dbReference>
<dbReference type="InterPro" id="IPR013956">
    <property type="entry name" value="E3_ubiquit_lig_Bre1"/>
</dbReference>
<dbReference type="EC" id="2.3.2.27" evidence="14"/>
<dbReference type="InterPro" id="IPR013083">
    <property type="entry name" value="Znf_RING/FYVE/PHD"/>
</dbReference>
<dbReference type="GO" id="GO:0033503">
    <property type="term" value="C:HULC complex"/>
    <property type="evidence" value="ECO:0007669"/>
    <property type="project" value="TreeGrafter"/>
</dbReference>
<sequence>MAKSSRLHDKRFKKKFKECILQLETMLSTNGIYSKQKILLSNLLEDLRTQPMLDSENSSNVEVKNMWGQKDLQTVLKERNDRIYNLENELEEMRSMNSKLSEERKRIKTSVLNSNGSETLEKIIETKNKELFKVSSELEGCKSKIKDLENQLQIQKESCNILKDSNKRLSDITNKRSPPLINRDFLLDIQKSIDSEQELIKFKTLNAELERELSVLQEKNNVLEQRIEALTQLISDYESKIRIRGTTEKLVNTNDTENALMEELENITTAYDQILAANKKLEESLSESLRNASEHRTENINLKCKIKALEDSKQYVEREKRRLGEWKDTLLNETRSLEEKITNFDIQSCEKDRKINDYKVLLTTLQSNIRILENEVNTINIAYRQAQSELFEIKSDIRALQVEYGDIKRICETYKGLCTADIDIIEEVERYKKVLRCSLCDTNIKNSVISKCMHTFCDSCLNSRLKARQRKCPSCQIEFNSNDVKKVYF</sequence>
<feature type="coiled-coil region" evidence="15">
    <location>
        <begin position="355"/>
        <end position="403"/>
    </location>
</feature>
<evidence type="ECO:0000256" key="12">
    <source>
        <dbReference type="ARBA" id="ARBA00023242"/>
    </source>
</evidence>
<dbReference type="InterPro" id="IPR017907">
    <property type="entry name" value="Znf_RING_CS"/>
</dbReference>
<dbReference type="RefSeq" id="XP_007604515.1">
    <property type="nucleotide sequence ID" value="XM_007604453.1"/>
</dbReference>
<dbReference type="GO" id="GO:0016567">
    <property type="term" value="P:protein ubiquitination"/>
    <property type="evidence" value="ECO:0007669"/>
    <property type="project" value="UniProtKB-UniRule"/>
</dbReference>
<dbReference type="Gene3D" id="3.30.40.10">
    <property type="entry name" value="Zinc/RING finger domain, C3HC4 (zinc finger)"/>
    <property type="match status" value="1"/>
</dbReference>
<evidence type="ECO:0000256" key="9">
    <source>
        <dbReference type="ARBA" id="ARBA00022833"/>
    </source>
</evidence>
<dbReference type="GO" id="GO:0061630">
    <property type="term" value="F:ubiquitin protein ligase activity"/>
    <property type="evidence" value="ECO:0007669"/>
    <property type="project" value="UniProtKB-EC"/>
</dbReference>
<dbReference type="VEuPathDB" id="MicrosporidiaDB:VICG_01069"/>
<evidence type="ECO:0000256" key="8">
    <source>
        <dbReference type="ARBA" id="ARBA00022786"/>
    </source>
</evidence>
<dbReference type="GeneID" id="19881780"/>
<dbReference type="InterPro" id="IPR001841">
    <property type="entry name" value="Znf_RING"/>
</dbReference>
<evidence type="ECO:0000259" key="16">
    <source>
        <dbReference type="PROSITE" id="PS50089"/>
    </source>
</evidence>
<organism evidence="17 18">
    <name type="scientific">Vittaforma corneae (strain ATCC 50505)</name>
    <name type="common">Microsporidian parasite</name>
    <name type="synonym">Nosema corneum</name>
    <dbReference type="NCBI Taxonomy" id="993615"/>
    <lineage>
        <taxon>Eukaryota</taxon>
        <taxon>Fungi</taxon>
        <taxon>Fungi incertae sedis</taxon>
        <taxon>Microsporidia</taxon>
        <taxon>Nosematidae</taxon>
        <taxon>Vittaforma</taxon>
    </lineage>
</organism>
<dbReference type="PANTHER" id="PTHR23163:SF0">
    <property type="entry name" value="E3 UBIQUITIN-PROTEIN LIGASE BRE1"/>
    <property type="match status" value="1"/>
</dbReference>
<dbReference type="UniPathway" id="UPA00143"/>
<feature type="domain" description="RING-type" evidence="16">
    <location>
        <begin position="437"/>
        <end position="476"/>
    </location>
</feature>
<evidence type="ECO:0000313" key="18">
    <source>
        <dbReference type="Proteomes" id="UP000011082"/>
    </source>
</evidence>
<feature type="coiled-coil region" evidence="15">
    <location>
        <begin position="76"/>
        <end position="165"/>
    </location>
</feature>
<dbReference type="GO" id="GO:0006325">
    <property type="term" value="P:chromatin organization"/>
    <property type="evidence" value="ECO:0007669"/>
    <property type="project" value="UniProtKB-KW"/>
</dbReference>
<evidence type="ECO:0000256" key="7">
    <source>
        <dbReference type="ARBA" id="ARBA00022771"/>
    </source>
</evidence>
<dbReference type="OrthoDB" id="10266039at2759"/>
<evidence type="ECO:0000256" key="1">
    <source>
        <dbReference type="ARBA" id="ARBA00000900"/>
    </source>
</evidence>
<reference evidence="18" key="1">
    <citation type="submission" date="2011-05" db="EMBL/GenBank/DDBJ databases">
        <title>The genome sequence of Vittaforma corneae strain ATCC 50505.</title>
        <authorList>
            <consortium name="The Broad Institute Genome Sequencing Platform"/>
            <person name="Cuomo C."/>
            <person name="Didier E."/>
            <person name="Bowers L."/>
            <person name="Young S.K."/>
            <person name="Zeng Q."/>
            <person name="Gargeya S."/>
            <person name="Fitzgerald M."/>
            <person name="Haas B."/>
            <person name="Abouelleil A."/>
            <person name="Alvarado L."/>
            <person name="Arachchi H.M."/>
            <person name="Berlin A."/>
            <person name="Chapman S.B."/>
            <person name="Gearin G."/>
            <person name="Goldberg J."/>
            <person name="Griggs A."/>
            <person name="Gujja S."/>
            <person name="Hansen M."/>
            <person name="Heiman D."/>
            <person name="Howarth C."/>
            <person name="Larimer J."/>
            <person name="Lui A."/>
            <person name="MacDonald P.J.P."/>
            <person name="McCowen C."/>
            <person name="Montmayeur A."/>
            <person name="Murphy C."/>
            <person name="Neiman D."/>
            <person name="Pearson M."/>
            <person name="Priest M."/>
            <person name="Roberts A."/>
            <person name="Saif S."/>
            <person name="Shea T."/>
            <person name="Sisk P."/>
            <person name="Stolte C."/>
            <person name="Sykes S."/>
            <person name="Wortman J."/>
            <person name="Nusbaum C."/>
            <person name="Birren B."/>
        </authorList>
    </citation>
    <scope>NUCLEOTIDE SEQUENCE [LARGE SCALE GENOMIC DNA]</scope>
    <source>
        <strain evidence="18">ATCC 50505</strain>
    </source>
</reference>
<protein>
    <recommendedName>
        <fullName evidence="14">E3 ubiquitin protein ligase</fullName>
        <ecNumber evidence="14">2.3.2.27</ecNumber>
    </recommendedName>
</protein>
<keyword evidence="12 14" id="KW-0539">Nucleus</keyword>
<feature type="coiled-coil region" evidence="15">
    <location>
        <begin position="264"/>
        <end position="319"/>
    </location>
</feature>
<dbReference type="HOGENOM" id="CLU_617613_0_0_1"/>
<evidence type="ECO:0000256" key="5">
    <source>
        <dbReference type="ARBA" id="ARBA00022679"/>
    </source>
</evidence>
<evidence type="ECO:0000256" key="15">
    <source>
        <dbReference type="SAM" id="Coils"/>
    </source>
</evidence>
<proteinExistence type="inferred from homology"/>